<accession>A0A498U188</accession>
<dbReference type="Pfam" id="PF02780">
    <property type="entry name" value="Transketolase_C"/>
    <property type="match status" value="1"/>
</dbReference>
<dbReference type="SUPFAM" id="SSF52922">
    <property type="entry name" value="TK C-terminal domain-like"/>
    <property type="match status" value="1"/>
</dbReference>
<keyword evidence="3" id="KW-0786">Thiamine pyrophosphate</keyword>
<dbReference type="InterPro" id="IPR029061">
    <property type="entry name" value="THDP-binding"/>
</dbReference>
<evidence type="ECO:0000313" key="5">
    <source>
        <dbReference type="EMBL" id="QEK62131.1"/>
    </source>
</evidence>
<evidence type="ECO:0000313" key="6">
    <source>
        <dbReference type="Proteomes" id="UP000325032"/>
    </source>
</evidence>
<dbReference type="InterPro" id="IPR033248">
    <property type="entry name" value="Transketolase_C"/>
</dbReference>
<evidence type="ECO:0000256" key="3">
    <source>
        <dbReference type="ARBA" id="ARBA00023052"/>
    </source>
</evidence>
<proteinExistence type="predicted"/>
<dbReference type="EC" id="1.2.4.4" evidence="5"/>
<dbReference type="PANTHER" id="PTHR43257">
    <property type="entry name" value="PYRUVATE DEHYDROGENASE E1 COMPONENT BETA SUBUNIT"/>
    <property type="match status" value="1"/>
</dbReference>
<dbReference type="FunFam" id="3.40.50.970:FF:000001">
    <property type="entry name" value="Pyruvate dehydrogenase E1 beta subunit"/>
    <property type="match status" value="1"/>
</dbReference>
<dbReference type="AlphaFoldDB" id="A0A498U188"/>
<evidence type="ECO:0000256" key="1">
    <source>
        <dbReference type="ARBA" id="ARBA00001964"/>
    </source>
</evidence>
<keyword evidence="6" id="KW-1185">Reference proteome</keyword>
<dbReference type="Gene3D" id="3.40.50.970">
    <property type="match status" value="1"/>
</dbReference>
<dbReference type="InterPro" id="IPR005475">
    <property type="entry name" value="Transketolase-like_Pyr-bd"/>
</dbReference>
<dbReference type="SMART" id="SM00861">
    <property type="entry name" value="Transket_pyr"/>
    <property type="match status" value="1"/>
</dbReference>
<dbReference type="PANTHER" id="PTHR43257:SF2">
    <property type="entry name" value="PYRUVATE DEHYDROGENASE E1 COMPONENT SUBUNIT BETA"/>
    <property type="match status" value="1"/>
</dbReference>
<dbReference type="SUPFAM" id="SSF52518">
    <property type="entry name" value="Thiamin diphosphate-binding fold (THDP-binding)"/>
    <property type="match status" value="1"/>
</dbReference>
<dbReference type="FunFam" id="3.40.50.920:FF:000001">
    <property type="entry name" value="Pyruvate dehydrogenase E1 beta subunit"/>
    <property type="match status" value="1"/>
</dbReference>
<sequence>MTKTTVREISYLEAVREAMSQEMRENQDVFILGEDIGVYGGAFGVTRGMIEEFGPERVRNTPISEAAIAGGAVGAALTGMRPILELQFSDFITIAMDQLVNQAAKTRYMFGGKGKVPLVVRTPAGSGTGAAAQHSQSLEAWMAHIPGLKVVQPSTAYDAKGLLKAAMDDDNPVIFYEHKLLYKTIGEVPEEQYSIPLGKADVKRSGKDVTIVATAIMVHKALEAAKELEAEGIDVEIIDPRTLVPLDEETIIESVKKTGKCIVVHEAVKRGGYGGEIASMIAESEAFDYLDAPIKRLGGLAVPIPYNPTLEKAVIPQVPDIIEAAKELVRS</sequence>
<keyword evidence="2 5" id="KW-0560">Oxidoreductase</keyword>
<reference evidence="5 6" key="1">
    <citation type="journal article" date="2018" name="Plant Biotechnol. Rep.">
        <title>Diversity and antifungal activity of endophytic bacteria associated with Panax ginseng seedlings.</title>
        <authorList>
            <person name="Park J.M."/>
            <person name="Hong C.E."/>
            <person name="Jo S.H."/>
        </authorList>
    </citation>
    <scope>NUCLEOTIDE SEQUENCE [LARGE SCALE GENOMIC DNA]</scope>
    <source>
        <strain evidence="5 6">PgKB20</strain>
    </source>
</reference>
<dbReference type="GO" id="GO:0003863">
    <property type="term" value="F:branched-chain 2-oxo acid dehydrogenase activity"/>
    <property type="evidence" value="ECO:0007669"/>
    <property type="project" value="UniProtKB-EC"/>
</dbReference>
<comment type="cofactor">
    <cofactor evidence="1">
        <name>thiamine diphosphate</name>
        <dbReference type="ChEBI" id="CHEBI:58937"/>
    </cofactor>
</comment>
<gene>
    <name evidence="5" type="primary">bfmBAB_1</name>
    <name evidence="5" type="ORF">FX981_00295</name>
</gene>
<evidence type="ECO:0000259" key="4">
    <source>
        <dbReference type="SMART" id="SM00861"/>
    </source>
</evidence>
<protein>
    <submittedName>
        <fullName evidence="5">2-oxoisovalerate dehydrogenase subunit beta</fullName>
        <ecNumber evidence="5">1.2.4.4</ecNumber>
    </submittedName>
</protein>
<name>A0A498U188_BACIA</name>
<dbReference type="Proteomes" id="UP000325032">
    <property type="component" value="Chromosome"/>
</dbReference>
<dbReference type="Gene3D" id="3.40.50.920">
    <property type="match status" value="1"/>
</dbReference>
<feature type="domain" description="Transketolase-like pyrimidine-binding" evidence="4">
    <location>
        <begin position="9"/>
        <end position="184"/>
    </location>
</feature>
<dbReference type="NCBIfam" id="NF006667">
    <property type="entry name" value="PRK09212.1"/>
    <property type="match status" value="1"/>
</dbReference>
<dbReference type="InterPro" id="IPR009014">
    <property type="entry name" value="Transketo_C/PFOR_II"/>
</dbReference>
<organism evidence="5 6">
    <name type="scientific">Bacillus safensis</name>
    <dbReference type="NCBI Taxonomy" id="561879"/>
    <lineage>
        <taxon>Bacteria</taxon>
        <taxon>Bacillati</taxon>
        <taxon>Bacillota</taxon>
        <taxon>Bacilli</taxon>
        <taxon>Bacillales</taxon>
        <taxon>Bacillaceae</taxon>
        <taxon>Bacillus</taxon>
    </lineage>
</organism>
<evidence type="ECO:0000256" key="2">
    <source>
        <dbReference type="ARBA" id="ARBA00023002"/>
    </source>
</evidence>
<dbReference type="EMBL" id="CP043404">
    <property type="protein sequence ID" value="QEK62131.1"/>
    <property type="molecule type" value="Genomic_DNA"/>
</dbReference>
<accession>A0A5C0WB69</accession>
<dbReference type="Pfam" id="PF02779">
    <property type="entry name" value="Transket_pyr"/>
    <property type="match status" value="1"/>
</dbReference>
<dbReference type="CDD" id="cd07036">
    <property type="entry name" value="TPP_PYR_E1-PDHc-beta_like"/>
    <property type="match status" value="1"/>
</dbReference>